<dbReference type="RefSeq" id="WP_063377350.1">
    <property type="nucleotide sequence ID" value="NZ_AUXT01000162.1"/>
</dbReference>
<comment type="caution">
    <text evidence="1">The sequence shown here is derived from an EMBL/GenBank/DDBJ whole genome shotgun (WGS) entry which is preliminary data.</text>
</comment>
<dbReference type="AlphaFoldDB" id="A0A167BWG3"/>
<dbReference type="EMBL" id="AUXT01000162">
    <property type="protein sequence ID" value="KZN46978.1"/>
    <property type="molecule type" value="Genomic_DNA"/>
</dbReference>
<gene>
    <name evidence="1" type="ORF">N482_11230</name>
</gene>
<reference evidence="1 2" key="1">
    <citation type="submission" date="2013-07" db="EMBL/GenBank/DDBJ databases">
        <title>Comparative Genomic and Metabolomic Analysis of Twelve Strains of Pseudoalteromonas luteoviolacea.</title>
        <authorList>
            <person name="Vynne N.G."/>
            <person name="Mansson M."/>
            <person name="Gram L."/>
        </authorList>
    </citation>
    <scope>NUCLEOTIDE SEQUENCE [LARGE SCALE GENOMIC DNA]</scope>
    <source>
        <strain evidence="1 2">NCIMB 1942</strain>
    </source>
</reference>
<protein>
    <submittedName>
        <fullName evidence="1">Uncharacterized protein</fullName>
    </submittedName>
</protein>
<dbReference type="PATRIC" id="fig|1365253.3.peg.2762"/>
<accession>A0A167BWG3</accession>
<proteinExistence type="predicted"/>
<sequence>MSRAKRRIRWRRVRILKPYNYYFHVGAKPQTNQLVSQPLKGTHLDEIADEQLSSPADTPSAKSDKFAIFDCESQTIDVNEESQPTMRHKDASAEALNVADADSPVAEFEPGKNPYIFYLQQVPMMLTGLPQEVAVPASTDTQVVSEPEPHHSTEADIDTSISAAQPQYEAASAKSDDYPLPKKTDNEAHCGDGELLFWENPSAAYPKPCTHRQGVKSPHAANLLVRFGGHADKSVDQRGFIVALDRQLQKQSLKLNTWATLWHSPKTLARWASRQPLEHLLRLLKGQYGTSVSTISTEQFLFGCICHGGESLINEAQLAECVLPVMEVINHFQFEGRPEAFIDTLSAQYSTSYWVLIRQMTNPILCARLSSLVMSAPWSGVSHIVSSIDWRKPVEVTLFAIPSGAGTHLATQYVRMKSRWQPYLTMPLLEFMFLQQSLPDSPNYSGDILHRIDAST</sequence>
<evidence type="ECO:0000313" key="1">
    <source>
        <dbReference type="EMBL" id="KZN46978.1"/>
    </source>
</evidence>
<dbReference type="Proteomes" id="UP000076587">
    <property type="component" value="Unassembled WGS sequence"/>
</dbReference>
<dbReference type="OrthoDB" id="6314755at2"/>
<organism evidence="1 2">
    <name type="scientific">Pseudoalteromonas luteoviolacea NCIMB 1942</name>
    <dbReference type="NCBI Taxonomy" id="1365253"/>
    <lineage>
        <taxon>Bacteria</taxon>
        <taxon>Pseudomonadati</taxon>
        <taxon>Pseudomonadota</taxon>
        <taxon>Gammaproteobacteria</taxon>
        <taxon>Alteromonadales</taxon>
        <taxon>Pseudoalteromonadaceae</taxon>
        <taxon>Pseudoalteromonas</taxon>
    </lineage>
</organism>
<evidence type="ECO:0000313" key="2">
    <source>
        <dbReference type="Proteomes" id="UP000076587"/>
    </source>
</evidence>
<name>A0A167BWG3_9GAMM</name>